<dbReference type="InterPro" id="IPR002464">
    <property type="entry name" value="DNA/RNA_helicase_DEAH_CS"/>
</dbReference>
<evidence type="ECO:0000256" key="2">
    <source>
        <dbReference type="ARBA" id="ARBA00005446"/>
    </source>
</evidence>
<name>A0A7G7WNJ4_9BILA</name>
<dbReference type="InterPro" id="IPR004589">
    <property type="entry name" value="DNA_helicase_ATP-dep_RecQ"/>
</dbReference>
<accession>A0A7G7WNJ4</accession>
<dbReference type="PANTHER" id="PTHR13710">
    <property type="entry name" value="DNA HELICASE RECQ FAMILY MEMBER"/>
    <property type="match status" value="1"/>
</dbReference>
<evidence type="ECO:0000256" key="9">
    <source>
        <dbReference type="ARBA" id="ARBA00023242"/>
    </source>
</evidence>
<evidence type="ECO:0000256" key="13">
    <source>
        <dbReference type="SAM" id="Coils"/>
    </source>
</evidence>
<sequence length="1081" mass="125596">MDRIFKFKSTTPKLVSNKCQALSDLQRSQEIAKNLKTDNNQKKNNYEININEKCLKPIEENALSQNNYLIDELKSDDFDNDWISMKYNELEKENCIIQKPVATVKPYVKEKNEINCLVNQRLSEDDDKEICLSCKCKYSSKSAKRRLIDECGHGSCYSCIVKKIPCKKCETKEEELEDIQIDFEQLAEIEKKALEKREKDIKTNKQNRKDLEVEKKTKKDQKLEETVINFQREDEDDEDLCVIEEFDFDSIDTKNRNDQMLNNQQTKGVYIPDIERYEKINWLFNDIKDCSYQFRSTEYEHTDEMLTIFRNSFGLKHFRPQQFEAVNAALLGINVFILMPTGGGKSLCYQLPAVISKGVTFVISPLKSLIIDQVQKLNALGLSACHMLSDADSSAECDNVYKELVKQEPKYKLVYITPEKLNNSSKLRNVVMNLYNRGMIARLVIDEAHCVSQWGHDFRTDYKKIGELRFTLMPNVPCMLLTATATPRVRNDILMQMKLSVSETASVNKSAFKSAFVTNVQNNQMNKLETKLNNRHYMSVSMNSLPANNQQCVFFMQSFNRENLQYQVEYKTSNAAALEKISDLIKSKYANKSGIVYCISRNECEQVSEYLRKKQIKALPYHAGMDDQKRQQIQHKWTNNIDCKVVCATIAFGMGIDKPDVQYVIHLSLPKSLEGYYQESGRAGRDGSKALCVLFYNNQDRQRWLRIISAEIKNKNSIAYETHVDNVRRVAQYCDNQTDCRRAQILEYFGEIFNREKCIRSKMNTICDNCKLLETKKSKSIDMTEKVKFICNSIKHICLREDITLLHLADILKGSFNSKIVEKNHHTLEFHSKMDQFKKCDIERLLRKLVFSGYLKEELKVIKSSEIVACYVRPGPKISEIFARNFKFEFELIEDEIMPKKNSTCYLDYESQHSDDSDVEEILENNESLVKEKNSKDFNLILGRCKSELKRLIKSLGIEHKIDNVNLIFTRKMIQEMLTQLPTDKEALLGITGYTEAIFNNYKGNEFLKIFQHYSNLKASVNSKDTVDFSARSNLKSSKSKPNNDHKSDKWLNSKDKAKYKRKACSNEQSIIKSKVKRFFR</sequence>
<evidence type="ECO:0000256" key="8">
    <source>
        <dbReference type="ARBA" id="ARBA00023235"/>
    </source>
</evidence>
<keyword evidence="6" id="KW-0067">ATP-binding</keyword>
<dbReference type="GO" id="GO:0016787">
    <property type="term" value="F:hydrolase activity"/>
    <property type="evidence" value="ECO:0007669"/>
    <property type="project" value="UniProtKB-KW"/>
</dbReference>
<dbReference type="InterPro" id="IPR018982">
    <property type="entry name" value="RQC_domain"/>
</dbReference>
<evidence type="ECO:0000313" key="17">
    <source>
        <dbReference type="EMBL" id="QNH68120.1"/>
    </source>
</evidence>
<dbReference type="InterPro" id="IPR036388">
    <property type="entry name" value="WH-like_DNA-bd_sf"/>
</dbReference>
<dbReference type="GO" id="GO:0006260">
    <property type="term" value="P:DNA replication"/>
    <property type="evidence" value="ECO:0007669"/>
    <property type="project" value="InterPro"/>
</dbReference>
<dbReference type="InterPro" id="IPR014001">
    <property type="entry name" value="Helicase_ATP-bd"/>
</dbReference>
<protein>
    <recommendedName>
        <fullName evidence="11">DNA 3'-5' helicase</fullName>
        <ecNumber evidence="11">5.6.2.4</ecNumber>
    </recommendedName>
    <alternativeName>
        <fullName evidence="12">DNA 3'-5' helicase BLM</fullName>
    </alternativeName>
</protein>
<evidence type="ECO:0000259" key="15">
    <source>
        <dbReference type="PROSITE" id="PS51192"/>
    </source>
</evidence>
<dbReference type="Pfam" id="PF00271">
    <property type="entry name" value="Helicase_C"/>
    <property type="match status" value="1"/>
</dbReference>
<dbReference type="InterPro" id="IPR010997">
    <property type="entry name" value="HRDC-like_sf"/>
</dbReference>
<evidence type="ECO:0000256" key="3">
    <source>
        <dbReference type="ARBA" id="ARBA00022741"/>
    </source>
</evidence>
<evidence type="ECO:0000259" key="16">
    <source>
        <dbReference type="PROSITE" id="PS51194"/>
    </source>
</evidence>
<dbReference type="PROSITE" id="PS51194">
    <property type="entry name" value="HELICASE_CTER"/>
    <property type="match status" value="1"/>
</dbReference>
<dbReference type="GO" id="GO:0005737">
    <property type="term" value="C:cytoplasm"/>
    <property type="evidence" value="ECO:0007669"/>
    <property type="project" value="TreeGrafter"/>
</dbReference>
<evidence type="ECO:0000256" key="10">
    <source>
        <dbReference type="ARBA" id="ARBA00034617"/>
    </source>
</evidence>
<comment type="catalytic activity">
    <reaction evidence="10">
        <text>Couples ATP hydrolysis with the unwinding of duplex DNA by translocating in the 3'-5' direction.</text>
        <dbReference type="EC" id="5.6.2.4"/>
    </reaction>
</comment>
<dbReference type="Pfam" id="PF09382">
    <property type="entry name" value="RQC"/>
    <property type="match status" value="1"/>
</dbReference>
<evidence type="ECO:0000256" key="5">
    <source>
        <dbReference type="ARBA" id="ARBA00022806"/>
    </source>
</evidence>
<dbReference type="Gene3D" id="3.40.50.300">
    <property type="entry name" value="P-loop containing nucleotide triphosphate hydrolases"/>
    <property type="match status" value="2"/>
</dbReference>
<dbReference type="InterPro" id="IPR032284">
    <property type="entry name" value="RecQ_Zn-bd"/>
</dbReference>
<dbReference type="GO" id="GO:0009378">
    <property type="term" value="F:four-way junction helicase activity"/>
    <property type="evidence" value="ECO:0007669"/>
    <property type="project" value="TreeGrafter"/>
</dbReference>
<evidence type="ECO:0000256" key="7">
    <source>
        <dbReference type="ARBA" id="ARBA00023125"/>
    </source>
</evidence>
<dbReference type="GO" id="GO:0043138">
    <property type="term" value="F:3'-5' DNA helicase activity"/>
    <property type="evidence" value="ECO:0007669"/>
    <property type="project" value="UniProtKB-EC"/>
</dbReference>
<dbReference type="Gene3D" id="1.10.150.80">
    <property type="entry name" value="HRDC domain"/>
    <property type="match status" value="1"/>
</dbReference>
<feature type="domain" description="Helicase ATP-binding" evidence="15">
    <location>
        <begin position="326"/>
        <end position="503"/>
    </location>
</feature>
<evidence type="ECO:0000256" key="6">
    <source>
        <dbReference type="ARBA" id="ARBA00022840"/>
    </source>
</evidence>
<dbReference type="EMBL" id="MT293294">
    <property type="protein sequence ID" value="QNH68120.1"/>
    <property type="molecule type" value="mRNA"/>
</dbReference>
<dbReference type="Pfam" id="PF00270">
    <property type="entry name" value="DEAD"/>
    <property type="match status" value="1"/>
</dbReference>
<comment type="subcellular location">
    <subcellularLocation>
        <location evidence="1">Nucleus</location>
    </subcellularLocation>
</comment>
<keyword evidence="4" id="KW-0378">Hydrolase</keyword>
<dbReference type="CDD" id="cd18794">
    <property type="entry name" value="SF2_C_RecQ"/>
    <property type="match status" value="1"/>
</dbReference>
<feature type="region of interest" description="Disordered" evidence="14">
    <location>
        <begin position="1033"/>
        <end position="1062"/>
    </location>
</feature>
<reference evidence="17" key="1">
    <citation type="submission" date="2020-04" db="EMBL/GenBank/DDBJ databases">
        <title>Genome-wide identification of DNA double-strand break (DSBs) repair genes and transcriptional modulation in response to Benzo[alpha]pyrene in the monogonont rotifer Brachionus spp.</title>
        <authorList>
            <person name="Kim M.-S."/>
            <person name="Lee Y.H."/>
            <person name="Lee J.-S."/>
        </authorList>
    </citation>
    <scope>NUCLEOTIDE SEQUENCE</scope>
</reference>
<dbReference type="FunFam" id="3.40.50.300:FF:000340">
    <property type="entry name" value="Bloom syndrome, RecQ helicase"/>
    <property type="match status" value="1"/>
</dbReference>
<evidence type="ECO:0000256" key="14">
    <source>
        <dbReference type="SAM" id="MobiDB-lite"/>
    </source>
</evidence>
<organism evidence="17">
    <name type="scientific">Brachionus koreanus</name>
    <dbReference type="NCBI Taxonomy" id="1199090"/>
    <lineage>
        <taxon>Eukaryota</taxon>
        <taxon>Metazoa</taxon>
        <taxon>Spiralia</taxon>
        <taxon>Gnathifera</taxon>
        <taxon>Rotifera</taxon>
        <taxon>Eurotatoria</taxon>
        <taxon>Monogononta</taxon>
        <taxon>Pseudotrocha</taxon>
        <taxon>Ploima</taxon>
        <taxon>Brachionidae</taxon>
        <taxon>Brachionus</taxon>
    </lineage>
</organism>
<dbReference type="GO" id="GO:0005524">
    <property type="term" value="F:ATP binding"/>
    <property type="evidence" value="ECO:0007669"/>
    <property type="project" value="UniProtKB-KW"/>
</dbReference>
<dbReference type="SUPFAM" id="SSF47819">
    <property type="entry name" value="HRDC-like"/>
    <property type="match status" value="1"/>
</dbReference>
<proteinExistence type="evidence at transcript level"/>
<dbReference type="SMART" id="SM00956">
    <property type="entry name" value="RQC"/>
    <property type="match status" value="1"/>
</dbReference>
<comment type="similarity">
    <text evidence="2">Belongs to the helicase family. RecQ subfamily.</text>
</comment>
<keyword evidence="13" id="KW-0175">Coiled coil</keyword>
<keyword evidence="7" id="KW-0238">DNA-binding</keyword>
<feature type="domain" description="Helicase C-terminal" evidence="16">
    <location>
        <begin position="577"/>
        <end position="728"/>
    </location>
</feature>
<dbReference type="EC" id="5.6.2.4" evidence="11"/>
<evidence type="ECO:0000256" key="11">
    <source>
        <dbReference type="ARBA" id="ARBA00034808"/>
    </source>
</evidence>
<dbReference type="SMART" id="SM00490">
    <property type="entry name" value="HELICc"/>
    <property type="match status" value="1"/>
</dbReference>
<dbReference type="GO" id="GO:0003677">
    <property type="term" value="F:DNA binding"/>
    <property type="evidence" value="ECO:0007669"/>
    <property type="project" value="UniProtKB-KW"/>
</dbReference>
<dbReference type="GO" id="GO:0000724">
    <property type="term" value="P:double-strand break repair via homologous recombination"/>
    <property type="evidence" value="ECO:0007669"/>
    <property type="project" value="TreeGrafter"/>
</dbReference>
<evidence type="ECO:0000256" key="12">
    <source>
        <dbReference type="ARBA" id="ARBA00044542"/>
    </source>
</evidence>
<dbReference type="PANTHER" id="PTHR13710:SF153">
    <property type="entry name" value="RECQ-LIKE DNA HELICASE BLM"/>
    <property type="match status" value="1"/>
</dbReference>
<dbReference type="GO" id="GO:0005694">
    <property type="term" value="C:chromosome"/>
    <property type="evidence" value="ECO:0007669"/>
    <property type="project" value="TreeGrafter"/>
</dbReference>
<keyword evidence="9" id="KW-0539">Nucleus</keyword>
<dbReference type="NCBIfam" id="TIGR00614">
    <property type="entry name" value="recQ_fam"/>
    <property type="match status" value="2"/>
</dbReference>
<feature type="compositionally biased region" description="Basic and acidic residues" evidence="14">
    <location>
        <begin position="1042"/>
        <end position="1057"/>
    </location>
</feature>
<dbReference type="InterPro" id="IPR011545">
    <property type="entry name" value="DEAD/DEAH_box_helicase_dom"/>
</dbReference>
<dbReference type="FunFam" id="3.40.50.300:FF:001389">
    <property type="entry name" value="ATP-dependent DNA helicase RecQ"/>
    <property type="match status" value="1"/>
</dbReference>
<evidence type="ECO:0000256" key="1">
    <source>
        <dbReference type="ARBA" id="ARBA00004123"/>
    </source>
</evidence>
<dbReference type="SUPFAM" id="SSF52540">
    <property type="entry name" value="P-loop containing nucleoside triphosphate hydrolases"/>
    <property type="match status" value="2"/>
</dbReference>
<dbReference type="PROSITE" id="PS51192">
    <property type="entry name" value="HELICASE_ATP_BIND_1"/>
    <property type="match status" value="1"/>
</dbReference>
<dbReference type="AlphaFoldDB" id="A0A7G7WNJ4"/>
<dbReference type="GO" id="GO:0005634">
    <property type="term" value="C:nucleus"/>
    <property type="evidence" value="ECO:0007669"/>
    <property type="project" value="UniProtKB-SubCell"/>
</dbReference>
<dbReference type="Gene3D" id="1.10.10.10">
    <property type="entry name" value="Winged helix-like DNA-binding domain superfamily/Winged helix DNA-binding domain"/>
    <property type="match status" value="1"/>
</dbReference>
<evidence type="ECO:0000256" key="4">
    <source>
        <dbReference type="ARBA" id="ARBA00022801"/>
    </source>
</evidence>
<dbReference type="InterPro" id="IPR001650">
    <property type="entry name" value="Helicase_C-like"/>
</dbReference>
<keyword evidence="5" id="KW-0347">Helicase</keyword>
<dbReference type="Pfam" id="PF16124">
    <property type="entry name" value="RecQ_Zn_bind"/>
    <property type="match status" value="1"/>
</dbReference>
<feature type="coiled-coil region" evidence="13">
    <location>
        <begin position="169"/>
        <end position="221"/>
    </location>
</feature>
<dbReference type="PROSITE" id="PS00690">
    <property type="entry name" value="DEAH_ATP_HELICASE"/>
    <property type="match status" value="1"/>
</dbReference>
<dbReference type="SMART" id="SM00487">
    <property type="entry name" value="DEXDc"/>
    <property type="match status" value="1"/>
</dbReference>
<dbReference type="InterPro" id="IPR044876">
    <property type="entry name" value="HRDC_dom_sf"/>
</dbReference>
<keyword evidence="8" id="KW-0413">Isomerase</keyword>
<dbReference type="InterPro" id="IPR027417">
    <property type="entry name" value="P-loop_NTPase"/>
</dbReference>
<keyword evidence="3" id="KW-0547">Nucleotide-binding</keyword>